<comment type="caution">
    <text evidence="2">The sequence shown here is derived from an EMBL/GenBank/DDBJ whole genome shotgun (WGS) entry which is preliminary data.</text>
</comment>
<dbReference type="InterPro" id="IPR012349">
    <property type="entry name" value="Split_barrel_FMN-bd"/>
</dbReference>
<keyword evidence="3" id="KW-1185">Reference proteome</keyword>
<evidence type="ECO:0000259" key="1">
    <source>
        <dbReference type="Pfam" id="PF01243"/>
    </source>
</evidence>
<dbReference type="RefSeq" id="WP_344079080.1">
    <property type="nucleotide sequence ID" value="NZ_BAAALS010000007.1"/>
</dbReference>
<evidence type="ECO:0000313" key="2">
    <source>
        <dbReference type="EMBL" id="GAA1748282.1"/>
    </source>
</evidence>
<dbReference type="EMBL" id="BAAALS010000007">
    <property type="protein sequence ID" value="GAA1748282.1"/>
    <property type="molecule type" value="Genomic_DNA"/>
</dbReference>
<protein>
    <recommendedName>
        <fullName evidence="1">Pyridoxamine 5'-phosphate oxidase N-terminal domain-containing protein</fullName>
    </recommendedName>
</protein>
<feature type="domain" description="Pyridoxamine 5'-phosphate oxidase N-terminal" evidence="1">
    <location>
        <begin position="27"/>
        <end position="110"/>
    </location>
</feature>
<dbReference type="SUPFAM" id="SSF50475">
    <property type="entry name" value="FMN-binding split barrel"/>
    <property type="match status" value="1"/>
</dbReference>
<name>A0ABN2K4N9_9ACTN</name>
<dbReference type="Pfam" id="PF01243">
    <property type="entry name" value="PNPOx_N"/>
    <property type="match status" value="1"/>
</dbReference>
<gene>
    <name evidence="2" type="ORF">GCM10009681_19370</name>
</gene>
<organism evidence="2 3">
    <name type="scientific">Luedemannella helvata</name>
    <dbReference type="NCBI Taxonomy" id="349315"/>
    <lineage>
        <taxon>Bacteria</taxon>
        <taxon>Bacillati</taxon>
        <taxon>Actinomycetota</taxon>
        <taxon>Actinomycetes</taxon>
        <taxon>Micromonosporales</taxon>
        <taxon>Micromonosporaceae</taxon>
        <taxon>Luedemannella</taxon>
    </lineage>
</organism>
<accession>A0ABN2K4N9</accession>
<dbReference type="Gene3D" id="2.30.110.10">
    <property type="entry name" value="Electron Transport, Fmn-binding Protein, Chain A"/>
    <property type="match status" value="1"/>
</dbReference>
<proteinExistence type="predicted"/>
<reference evidence="3" key="1">
    <citation type="journal article" date="2019" name="Int. J. Syst. Evol. Microbiol.">
        <title>The Global Catalogue of Microorganisms (GCM) 10K type strain sequencing project: providing services to taxonomists for standard genome sequencing and annotation.</title>
        <authorList>
            <consortium name="The Broad Institute Genomics Platform"/>
            <consortium name="The Broad Institute Genome Sequencing Center for Infectious Disease"/>
            <person name="Wu L."/>
            <person name="Ma J."/>
        </authorList>
    </citation>
    <scope>NUCLEOTIDE SEQUENCE [LARGE SCALE GENOMIC DNA]</scope>
    <source>
        <strain evidence="3">JCM 13249</strain>
    </source>
</reference>
<dbReference type="InterPro" id="IPR011576">
    <property type="entry name" value="Pyridox_Oxase_N"/>
</dbReference>
<sequence length="184" mass="19966">MVFWSAFAAAAPWLATDIKNLIHQYGPGLGYLATVRPDGGPRVHPVAPVVADGGLFCFLLNSPKRRDLERDGRYALHTYPPEDDDTEGYLSGRAHPVTDPVRRHRVAAASRAAIGVDWRLFELDIEVAMVTRHLGSAHTPSHTVWHAPGTGREPSAVHQEPPDALTVTIPPTLVTAAPPLVRLA</sequence>
<evidence type="ECO:0000313" key="3">
    <source>
        <dbReference type="Proteomes" id="UP001500655"/>
    </source>
</evidence>
<dbReference type="Proteomes" id="UP001500655">
    <property type="component" value="Unassembled WGS sequence"/>
</dbReference>